<evidence type="ECO:0000256" key="1">
    <source>
        <dbReference type="SAM" id="MobiDB-lite"/>
    </source>
</evidence>
<gene>
    <name evidence="2" type="ORF">E4U43_003241</name>
</gene>
<dbReference type="Proteomes" id="UP000748025">
    <property type="component" value="Unassembled WGS sequence"/>
</dbReference>
<comment type="caution">
    <text evidence="2">The sequence shown here is derived from an EMBL/GenBank/DDBJ whole genome shotgun (WGS) entry which is preliminary data.</text>
</comment>
<sequence length="67" mass="7935">MPVRDTPLREVAPMSDGPKWQPCTDLEVTDYMSREPTERETRCWRQVDFQNISTRQKANTCHKTPRL</sequence>
<dbReference type="AlphaFoldDB" id="A0A9P7SXU8"/>
<accession>A0A9P7SXU8</accession>
<dbReference type="EMBL" id="SRPW01002236">
    <property type="protein sequence ID" value="KAG5994382.1"/>
    <property type="molecule type" value="Genomic_DNA"/>
</dbReference>
<reference evidence="2" key="1">
    <citation type="journal article" date="2020" name="bioRxiv">
        <title>Whole genome comparisons of ergot fungi reveals the divergence and evolution of species within the genus Claviceps are the result of varying mechanisms driving genome evolution and host range expansion.</title>
        <authorList>
            <person name="Wyka S.A."/>
            <person name="Mondo S.J."/>
            <person name="Liu M."/>
            <person name="Dettman J."/>
            <person name="Nalam V."/>
            <person name="Broders K.D."/>
        </authorList>
    </citation>
    <scope>NUCLEOTIDE SEQUENCE</scope>
    <source>
        <strain evidence="2">CCC 602</strain>
    </source>
</reference>
<keyword evidence="3" id="KW-1185">Reference proteome</keyword>
<proteinExistence type="predicted"/>
<evidence type="ECO:0000313" key="3">
    <source>
        <dbReference type="Proteomes" id="UP000748025"/>
    </source>
</evidence>
<feature type="region of interest" description="Disordered" evidence="1">
    <location>
        <begin position="1"/>
        <end position="21"/>
    </location>
</feature>
<evidence type="ECO:0000313" key="2">
    <source>
        <dbReference type="EMBL" id="KAG5994382.1"/>
    </source>
</evidence>
<protein>
    <submittedName>
        <fullName evidence="2">Uncharacterized protein</fullName>
    </submittedName>
</protein>
<organism evidence="2 3">
    <name type="scientific">Claviceps pusilla</name>
    <dbReference type="NCBI Taxonomy" id="123648"/>
    <lineage>
        <taxon>Eukaryota</taxon>
        <taxon>Fungi</taxon>
        <taxon>Dikarya</taxon>
        <taxon>Ascomycota</taxon>
        <taxon>Pezizomycotina</taxon>
        <taxon>Sordariomycetes</taxon>
        <taxon>Hypocreomycetidae</taxon>
        <taxon>Hypocreales</taxon>
        <taxon>Clavicipitaceae</taxon>
        <taxon>Claviceps</taxon>
    </lineage>
</organism>
<name>A0A9P7SXU8_9HYPO</name>